<dbReference type="EMBL" id="AZNF01000009">
    <property type="protein sequence ID" value="KID63866.1"/>
    <property type="molecule type" value="Genomic_DNA"/>
</dbReference>
<dbReference type="AlphaFoldDB" id="A0A0B4FDA4"/>
<evidence type="ECO:0000313" key="2">
    <source>
        <dbReference type="EMBL" id="KID63866.1"/>
    </source>
</evidence>
<feature type="non-terminal residue" evidence="2">
    <location>
        <position position="1"/>
    </location>
</feature>
<organism evidence="2 3">
    <name type="scientific">Metarhizium anisopliae (strain ARSEF 549)</name>
    <dbReference type="NCBI Taxonomy" id="3151832"/>
    <lineage>
        <taxon>Eukaryota</taxon>
        <taxon>Fungi</taxon>
        <taxon>Dikarya</taxon>
        <taxon>Ascomycota</taxon>
        <taxon>Pezizomycotina</taxon>
        <taxon>Sordariomycetes</taxon>
        <taxon>Hypocreomycetidae</taxon>
        <taxon>Hypocreales</taxon>
        <taxon>Clavicipitaceae</taxon>
        <taxon>Metarhizium</taxon>
    </lineage>
</organism>
<accession>A0A0B4FDA4</accession>
<proteinExistence type="predicted"/>
<sequence>MKFPTVLLAVSGALAIPQAQKSDDIARRAQVLCGRTENINMSQCKTDTEKCIADTLAEKKLDRVPSPADSIFWGNVKRCGLGKQIGSQNSTPQNFVALNNGILTLISDCEVQNSENGNSFFCNEWIKGNPGSCNIEEKGCYTMSMLPEFCAEAGVCKNCAYGLSNRSGFGKRAGFSPNTIYCEIEK</sequence>
<keyword evidence="3" id="KW-1185">Reference proteome</keyword>
<dbReference type="VEuPathDB" id="FungiDB:MAN_07037"/>
<feature type="signal peptide" evidence="1">
    <location>
        <begin position="1"/>
        <end position="15"/>
    </location>
</feature>
<name>A0A0B4FDA4_METAF</name>
<dbReference type="Proteomes" id="UP000031186">
    <property type="component" value="Unassembled WGS sequence"/>
</dbReference>
<dbReference type="OrthoDB" id="4934057at2759"/>
<gene>
    <name evidence="2" type="ORF">MAN_07037</name>
</gene>
<feature type="chain" id="PRO_5012926695" evidence="1">
    <location>
        <begin position="16"/>
        <end position="186"/>
    </location>
</feature>
<evidence type="ECO:0000313" key="3">
    <source>
        <dbReference type="Proteomes" id="UP000031186"/>
    </source>
</evidence>
<reference evidence="2 3" key="1">
    <citation type="journal article" date="2014" name="Proc. Natl. Acad. Sci. U.S.A.">
        <title>Trajectory and genomic determinants of fungal-pathogen speciation and host adaptation.</title>
        <authorList>
            <person name="Hu X."/>
            <person name="Xiao G."/>
            <person name="Zheng P."/>
            <person name="Shang Y."/>
            <person name="Su Y."/>
            <person name="Zhang X."/>
            <person name="Liu X."/>
            <person name="Zhan S."/>
            <person name="St Leger R.J."/>
            <person name="Wang C."/>
        </authorList>
    </citation>
    <scope>NUCLEOTIDE SEQUENCE [LARGE SCALE GENOMIC DNA]</scope>
    <source>
        <strain evidence="2 3">ARSEF 549</strain>
    </source>
</reference>
<evidence type="ECO:0000256" key="1">
    <source>
        <dbReference type="SAM" id="SignalP"/>
    </source>
</evidence>
<dbReference type="HOGENOM" id="CLU_1525518_0_0_1"/>
<protein>
    <submittedName>
        <fullName evidence="2">Uncharacterized protein</fullName>
    </submittedName>
</protein>
<keyword evidence="1" id="KW-0732">Signal</keyword>
<comment type="caution">
    <text evidence="2">The sequence shown here is derived from an EMBL/GenBank/DDBJ whole genome shotgun (WGS) entry which is preliminary data.</text>
</comment>